<evidence type="ECO:0000313" key="10">
    <source>
        <dbReference type="Proteomes" id="UP000285324"/>
    </source>
</evidence>
<dbReference type="InterPro" id="IPR035906">
    <property type="entry name" value="MetI-like_sf"/>
</dbReference>
<evidence type="ECO:0000256" key="6">
    <source>
        <dbReference type="ARBA" id="ARBA00023136"/>
    </source>
</evidence>
<feature type="domain" description="ABC transmembrane type-1" evidence="8">
    <location>
        <begin position="54"/>
        <end position="234"/>
    </location>
</feature>
<accession>A0A424WJV6</accession>
<feature type="transmembrane region" description="Helical" evidence="7">
    <location>
        <begin position="214"/>
        <end position="234"/>
    </location>
</feature>
<evidence type="ECO:0000256" key="1">
    <source>
        <dbReference type="ARBA" id="ARBA00004651"/>
    </source>
</evidence>
<evidence type="ECO:0000256" key="2">
    <source>
        <dbReference type="ARBA" id="ARBA00022448"/>
    </source>
</evidence>
<organism evidence="9 10">
    <name type="scientific">Alcaligenes xylosoxydans xylosoxydans</name>
    <name type="common">Achromobacter xylosoxidans</name>
    <dbReference type="NCBI Taxonomy" id="85698"/>
    <lineage>
        <taxon>Bacteria</taxon>
        <taxon>Pseudomonadati</taxon>
        <taxon>Pseudomonadota</taxon>
        <taxon>Betaproteobacteria</taxon>
        <taxon>Burkholderiales</taxon>
        <taxon>Alcaligenaceae</taxon>
        <taxon>Achromobacter</taxon>
    </lineage>
</organism>
<comment type="similarity">
    <text evidence="7">Belongs to the binding-protein-dependent transport system permease family.</text>
</comment>
<dbReference type="SUPFAM" id="SSF161098">
    <property type="entry name" value="MetI-like"/>
    <property type="match status" value="1"/>
</dbReference>
<feature type="transmembrane region" description="Helical" evidence="7">
    <location>
        <begin position="120"/>
        <end position="139"/>
    </location>
</feature>
<evidence type="ECO:0000313" key="9">
    <source>
        <dbReference type="EMBL" id="RPJ93564.1"/>
    </source>
</evidence>
<sequence>MLKNWMYPTTAVMGVLLLWHFAIPLFGLPAYLLPPPLSVLERLWTDWAFLGHHSWVTSVETLGGFLLSIAVGIPLGILLVWSRPLERAIMPLLVVSQAFPKVAVAPLIIIWFGLGLFPKILIAFSVAFFPIVVSTVAGMRSVDADLNDLARSMRAGALRTFLRIRLPYALPQIFSGLKVAIAFATVGAVVGEWVGAESGLGYVLLSANANLDTTLLFAVLVALMLIGLVFYYLVEFSERFLIPWHISVRSDALPSV</sequence>
<evidence type="ECO:0000256" key="5">
    <source>
        <dbReference type="ARBA" id="ARBA00022989"/>
    </source>
</evidence>
<gene>
    <name evidence="9" type="ORF">DY367_02065</name>
</gene>
<comment type="caution">
    <text evidence="9">The sequence shown here is derived from an EMBL/GenBank/DDBJ whole genome shotgun (WGS) entry which is preliminary data.</text>
</comment>
<comment type="subcellular location">
    <subcellularLocation>
        <location evidence="1 7">Cell membrane</location>
        <topology evidence="1 7">Multi-pass membrane protein</topology>
    </subcellularLocation>
</comment>
<dbReference type="PANTHER" id="PTHR30151:SF20">
    <property type="entry name" value="ABC TRANSPORTER PERMEASE PROTEIN HI_0355-RELATED"/>
    <property type="match status" value="1"/>
</dbReference>
<dbReference type="Gene3D" id="1.10.3720.10">
    <property type="entry name" value="MetI-like"/>
    <property type="match status" value="1"/>
</dbReference>
<evidence type="ECO:0000256" key="7">
    <source>
        <dbReference type="RuleBase" id="RU363032"/>
    </source>
</evidence>
<evidence type="ECO:0000259" key="8">
    <source>
        <dbReference type="PROSITE" id="PS50928"/>
    </source>
</evidence>
<feature type="transmembrane region" description="Helical" evidence="7">
    <location>
        <begin position="93"/>
        <end position="114"/>
    </location>
</feature>
<feature type="transmembrane region" description="Helical" evidence="7">
    <location>
        <begin position="62"/>
        <end position="81"/>
    </location>
</feature>
<feature type="transmembrane region" description="Helical" evidence="7">
    <location>
        <begin position="12"/>
        <end position="33"/>
    </location>
</feature>
<keyword evidence="4 7" id="KW-0812">Transmembrane</keyword>
<dbReference type="AlphaFoldDB" id="A0A424WJV6"/>
<proteinExistence type="inferred from homology"/>
<dbReference type="InterPro" id="IPR000515">
    <property type="entry name" value="MetI-like"/>
</dbReference>
<keyword evidence="5 7" id="KW-1133">Transmembrane helix</keyword>
<reference evidence="9 10" key="1">
    <citation type="submission" date="2018-08" db="EMBL/GenBank/DDBJ databases">
        <title>Achromobacter xylosoxidans Genome sequencing and assembly.</title>
        <authorList>
            <person name="Wang R."/>
            <person name="Rensing C."/>
            <person name="Li Y."/>
        </authorList>
    </citation>
    <scope>NUCLEOTIDE SEQUENCE [LARGE SCALE GENOMIC DNA]</scope>
    <source>
        <strain evidence="9 10">GD003A</strain>
    </source>
</reference>
<dbReference type="PANTHER" id="PTHR30151">
    <property type="entry name" value="ALKANE SULFONATE ABC TRANSPORTER-RELATED, MEMBRANE SUBUNIT"/>
    <property type="match status" value="1"/>
</dbReference>
<feature type="transmembrane region" description="Helical" evidence="7">
    <location>
        <begin position="173"/>
        <end position="194"/>
    </location>
</feature>
<name>A0A424WJV6_ALCXX</name>
<keyword evidence="2 7" id="KW-0813">Transport</keyword>
<dbReference type="RefSeq" id="WP_118931529.1">
    <property type="nucleotide sequence ID" value="NZ_JACVMM010000007.1"/>
</dbReference>
<keyword evidence="6 7" id="KW-0472">Membrane</keyword>
<evidence type="ECO:0000256" key="4">
    <source>
        <dbReference type="ARBA" id="ARBA00022692"/>
    </source>
</evidence>
<dbReference type="OrthoDB" id="8138334at2"/>
<keyword evidence="3" id="KW-1003">Cell membrane</keyword>
<dbReference type="Pfam" id="PF00528">
    <property type="entry name" value="BPD_transp_1"/>
    <property type="match status" value="1"/>
</dbReference>
<dbReference type="GO" id="GO:0005886">
    <property type="term" value="C:plasma membrane"/>
    <property type="evidence" value="ECO:0007669"/>
    <property type="project" value="UniProtKB-SubCell"/>
</dbReference>
<protein>
    <submittedName>
        <fullName evidence="9">ABC transporter permease</fullName>
    </submittedName>
</protein>
<dbReference type="CDD" id="cd06261">
    <property type="entry name" value="TM_PBP2"/>
    <property type="match status" value="1"/>
</dbReference>
<evidence type="ECO:0000256" key="3">
    <source>
        <dbReference type="ARBA" id="ARBA00022475"/>
    </source>
</evidence>
<dbReference type="EMBL" id="QVXO01000002">
    <property type="protein sequence ID" value="RPJ93564.1"/>
    <property type="molecule type" value="Genomic_DNA"/>
</dbReference>
<dbReference type="PROSITE" id="PS50928">
    <property type="entry name" value="ABC_TM1"/>
    <property type="match status" value="1"/>
</dbReference>
<dbReference type="Proteomes" id="UP000285324">
    <property type="component" value="Unassembled WGS sequence"/>
</dbReference>
<dbReference type="GO" id="GO:0055085">
    <property type="term" value="P:transmembrane transport"/>
    <property type="evidence" value="ECO:0007669"/>
    <property type="project" value="InterPro"/>
</dbReference>